<evidence type="ECO:0000259" key="9">
    <source>
        <dbReference type="PROSITE" id="PS50166"/>
    </source>
</evidence>
<dbReference type="GO" id="GO:0005635">
    <property type="term" value="C:nuclear envelope"/>
    <property type="evidence" value="ECO:0007669"/>
    <property type="project" value="TreeGrafter"/>
</dbReference>
<dbReference type="InterPro" id="IPR058669">
    <property type="entry name" value="TPR_IPO7/11-like"/>
</dbReference>
<feature type="domain" description="Importin N-terminal" evidence="9">
    <location>
        <begin position="1"/>
        <end position="40"/>
    </location>
</feature>
<dbReference type="GO" id="GO:0031267">
    <property type="term" value="F:small GTPase binding"/>
    <property type="evidence" value="ECO:0007669"/>
    <property type="project" value="InterPro"/>
</dbReference>
<dbReference type="PANTHER" id="PTHR10997:SF26">
    <property type="entry name" value="IMPORTIN-8"/>
    <property type="match status" value="1"/>
</dbReference>
<protein>
    <submittedName>
        <fullName evidence="11">Importin-8 isoform X7</fullName>
    </submittedName>
</protein>
<dbReference type="GO" id="GO:0005829">
    <property type="term" value="C:cytosol"/>
    <property type="evidence" value="ECO:0007669"/>
    <property type="project" value="TreeGrafter"/>
</dbReference>
<dbReference type="Proteomes" id="UP001652741">
    <property type="component" value="Chromosome ssa07"/>
</dbReference>
<dbReference type="InterPro" id="IPR016024">
    <property type="entry name" value="ARM-type_fold"/>
</dbReference>
<dbReference type="InterPro" id="IPR011989">
    <property type="entry name" value="ARM-like"/>
</dbReference>
<dbReference type="GO" id="GO:0006606">
    <property type="term" value="P:protein import into nucleus"/>
    <property type="evidence" value="ECO:0007669"/>
    <property type="project" value="TreeGrafter"/>
</dbReference>
<evidence type="ECO:0000256" key="4">
    <source>
        <dbReference type="ARBA" id="ARBA00022448"/>
    </source>
</evidence>
<gene>
    <name evidence="11" type="primary">LOC106609311</name>
</gene>
<evidence type="ECO:0000313" key="10">
    <source>
        <dbReference type="Proteomes" id="UP001652741"/>
    </source>
</evidence>
<sequence length="970" mass="112231">MVSQYWQDREPSLGEVVFPFNIHENDRTQIRDNIVEGIIQCPESIRAQLTVCLRAIIKHDFPGRWTAIVDKIGLYLQSQNSSSWYGSLLALYQLVKTYEYKKADERDPLLAAMQIFLPRIQQLITQLLPDGTIFSVLIQKQILKIFHALVQYSLPLQLINNTVITQWMEVLRAVMDRDVPPETLEVDEDDRPDLVWWKSKKWALHIVTRLFERYGSPGNVTKEYFEFADFFLKTYAVGIQQVLLKVLDQHRQKQYVTPHVLQKSLNYLNQGLSHSLTWKHMKPHMQTISQEVIFPLMCYKDEDEKLWQEDPYEYIRMKFNVYDDHALPATAAQSLLCKAARKRKEVLPQMMEFCHQIMMEPSADPRRKDGALHVIGSLAELLLKKRVYREQMELMLQNYVFPLLNSPLGYLRARSCWVLHSLQSIHSCWVLHSFSPLRFHNELVLRNAVELVKQGLVADKEMPVKVEAAIALQTLVSNQEQAKVYIRPYIRPVMQELLHVIKETENDDLTNVIQKMICEYNQEVAVIAVDMTQNLAEIFTKVLQSEEYEESEDKTVMALGILSTIDTILTVMEDHKEITQQLEGICLQVIGLVLQKPIIGMAEFYEEILSLAFGLTCQTISPQMWQLLAVLYEVFQHDCFDYFTDMMPLLHNYVTVDTDMLLSNPKYLEVIYTMCKKVLTSDAGEDAECHAAKLLEVIILQCRGRGIDQCIPLFVEAVLERLTRGVKSSELRTMCLQVAIAALYYNPALLIHTLDNMHFPHTPQPITAHFINQWMNDTEFFLGLHDRKMCIIGLSVLMELPSRPVVVEEIAAQIVPSVLLLFLGLKHLYSSRLNKPDLLACTGVPEEDQNEEIPSDEDEVNENRNAMMQQQTCTPVGHEDDDEEEEDDDEDYWDEEGLEGTPLEEYNTPLDYDNGEDEYQFFTAALLRVQNTDQPWYQSLTTPLSDDQKKQLQEIYSLSQQRRSTATKGQ</sequence>
<evidence type="ECO:0000256" key="8">
    <source>
        <dbReference type="SAM" id="MobiDB-lite"/>
    </source>
</evidence>
<keyword evidence="6" id="KW-0653">Protein transport</keyword>
<dbReference type="InterPro" id="IPR013713">
    <property type="entry name" value="XPO2_central"/>
</dbReference>
<evidence type="ECO:0000256" key="3">
    <source>
        <dbReference type="ARBA" id="ARBA00007991"/>
    </source>
</evidence>
<evidence type="ECO:0000256" key="7">
    <source>
        <dbReference type="ARBA" id="ARBA00023242"/>
    </source>
</evidence>
<feature type="region of interest" description="Disordered" evidence="8">
    <location>
        <begin position="871"/>
        <end position="915"/>
    </location>
</feature>
<dbReference type="AlphaFoldDB" id="A0A1S3SGJ1"/>
<comment type="subcellular location">
    <subcellularLocation>
        <location evidence="2">Cytoplasm</location>
    </subcellularLocation>
    <subcellularLocation>
        <location evidence="1">Nucleus</location>
    </subcellularLocation>
</comment>
<dbReference type="RefSeq" id="XP_014063462.2">
    <property type="nucleotide sequence ID" value="XM_014207987.2"/>
</dbReference>
<name>A0A1S3SGJ1_SALSA</name>
<dbReference type="Pfam" id="PF08506">
    <property type="entry name" value="Cse1"/>
    <property type="match status" value="1"/>
</dbReference>
<dbReference type="PANTHER" id="PTHR10997">
    <property type="entry name" value="IMPORTIN-7, 8, 11"/>
    <property type="match status" value="1"/>
</dbReference>
<keyword evidence="7" id="KW-0539">Nucleus</keyword>
<organism evidence="10 11">
    <name type="scientific">Salmo salar</name>
    <name type="common">Atlantic salmon</name>
    <dbReference type="NCBI Taxonomy" id="8030"/>
    <lineage>
        <taxon>Eukaryota</taxon>
        <taxon>Metazoa</taxon>
        <taxon>Chordata</taxon>
        <taxon>Craniata</taxon>
        <taxon>Vertebrata</taxon>
        <taxon>Euteleostomi</taxon>
        <taxon>Actinopterygii</taxon>
        <taxon>Neopterygii</taxon>
        <taxon>Teleostei</taxon>
        <taxon>Protacanthopterygii</taxon>
        <taxon>Salmoniformes</taxon>
        <taxon>Salmonidae</taxon>
        <taxon>Salmoninae</taxon>
        <taxon>Salmo</taxon>
    </lineage>
</organism>
<accession>A0A1S3SGJ1</accession>
<dbReference type="Pfam" id="PF25758">
    <property type="entry name" value="TPR_IPO11"/>
    <property type="match status" value="1"/>
</dbReference>
<proteinExistence type="inferred from homology"/>
<reference evidence="11" key="1">
    <citation type="submission" date="2025-08" db="UniProtKB">
        <authorList>
            <consortium name="RefSeq"/>
        </authorList>
    </citation>
    <scope>IDENTIFICATION</scope>
</reference>
<dbReference type="InterPro" id="IPR001494">
    <property type="entry name" value="Importin-beta_N"/>
</dbReference>
<evidence type="ECO:0000256" key="5">
    <source>
        <dbReference type="ARBA" id="ARBA00022490"/>
    </source>
</evidence>
<evidence type="ECO:0000256" key="2">
    <source>
        <dbReference type="ARBA" id="ARBA00004496"/>
    </source>
</evidence>
<keyword evidence="5" id="KW-0963">Cytoplasm</keyword>
<feature type="compositionally biased region" description="Acidic residues" evidence="8">
    <location>
        <begin position="879"/>
        <end position="898"/>
    </location>
</feature>
<keyword evidence="4" id="KW-0813">Transport</keyword>
<comment type="similarity">
    <text evidence="3">Belongs to the importin beta family.</text>
</comment>
<dbReference type="GeneID" id="106609311"/>
<dbReference type="Gene3D" id="1.25.10.10">
    <property type="entry name" value="Leucine-rich Repeat Variant"/>
    <property type="match status" value="1"/>
</dbReference>
<keyword evidence="10" id="KW-1185">Reference proteome</keyword>
<dbReference type="SUPFAM" id="SSF48371">
    <property type="entry name" value="ARM repeat"/>
    <property type="match status" value="1"/>
</dbReference>
<dbReference type="PROSITE" id="PS50166">
    <property type="entry name" value="IMPORTIN_B_NT"/>
    <property type="match status" value="1"/>
</dbReference>
<evidence type="ECO:0000313" key="11">
    <source>
        <dbReference type="RefSeq" id="XP_014063462.2"/>
    </source>
</evidence>
<evidence type="ECO:0000256" key="6">
    <source>
        <dbReference type="ARBA" id="ARBA00022927"/>
    </source>
</evidence>
<evidence type="ECO:0000256" key="1">
    <source>
        <dbReference type="ARBA" id="ARBA00004123"/>
    </source>
</evidence>